<accession>A0A9C7GAV6</accession>
<proteinExistence type="inferred from homology"/>
<dbReference type="Proteomes" id="UP000789845">
    <property type="component" value="Unassembled WGS sequence"/>
</dbReference>
<dbReference type="Pfam" id="PF05256">
    <property type="entry name" value="UPF0223"/>
    <property type="match status" value="1"/>
</dbReference>
<comment type="caution">
    <text evidence="2">The sequence shown here is derived from an EMBL/GenBank/DDBJ whole genome shotgun (WGS) entry which is preliminary data.</text>
</comment>
<dbReference type="EMBL" id="CAKJTG010000011">
    <property type="protein sequence ID" value="CAG9608645.1"/>
    <property type="molecule type" value="Genomic_DNA"/>
</dbReference>
<protein>
    <recommendedName>
        <fullName evidence="1">UPF0223 protein NEOCIP111885_02362</fullName>
    </recommendedName>
</protein>
<evidence type="ECO:0000256" key="1">
    <source>
        <dbReference type="HAMAP-Rule" id="MF_01041"/>
    </source>
</evidence>
<name>A0A9C7GAV6_9BACI</name>
<comment type="similarity">
    <text evidence="1">Belongs to the UPF0223 family.</text>
</comment>
<keyword evidence="3" id="KW-1185">Reference proteome</keyword>
<gene>
    <name evidence="2" type="ORF">NEOCIP111885_02362</name>
</gene>
<evidence type="ECO:0000313" key="2">
    <source>
        <dbReference type="EMBL" id="CAG9608645.1"/>
    </source>
</evidence>
<dbReference type="NCBIfam" id="NF003353">
    <property type="entry name" value="PRK04387.1"/>
    <property type="match status" value="1"/>
</dbReference>
<dbReference type="RefSeq" id="WP_230496887.1">
    <property type="nucleotide sequence ID" value="NZ_CAKJTG010000011.1"/>
</dbReference>
<dbReference type="PIRSF" id="PIRSF037260">
    <property type="entry name" value="UPF0223"/>
    <property type="match status" value="1"/>
</dbReference>
<reference evidence="2" key="1">
    <citation type="submission" date="2021-10" db="EMBL/GenBank/DDBJ databases">
        <authorList>
            <person name="Criscuolo A."/>
        </authorList>
    </citation>
    <scope>NUCLEOTIDE SEQUENCE</scope>
    <source>
        <strain evidence="2">CIP111885</strain>
    </source>
</reference>
<dbReference type="Gene3D" id="1.10.220.80">
    <property type="entry name" value="BH2638-like"/>
    <property type="match status" value="1"/>
</dbReference>
<dbReference type="HAMAP" id="MF_01041">
    <property type="entry name" value="UPF0223"/>
    <property type="match status" value="1"/>
</dbReference>
<dbReference type="SUPFAM" id="SSF158504">
    <property type="entry name" value="BH2638-like"/>
    <property type="match status" value="1"/>
</dbReference>
<organism evidence="2 3">
    <name type="scientific">Pseudoneobacillus rhizosphaerae</name>
    <dbReference type="NCBI Taxonomy" id="2880968"/>
    <lineage>
        <taxon>Bacteria</taxon>
        <taxon>Bacillati</taxon>
        <taxon>Bacillota</taxon>
        <taxon>Bacilli</taxon>
        <taxon>Bacillales</taxon>
        <taxon>Bacillaceae</taxon>
        <taxon>Pseudoneobacillus</taxon>
    </lineage>
</organism>
<evidence type="ECO:0000313" key="3">
    <source>
        <dbReference type="Proteomes" id="UP000789845"/>
    </source>
</evidence>
<dbReference type="AlphaFoldDB" id="A0A9C7GAV6"/>
<dbReference type="InterPro" id="IPR023324">
    <property type="entry name" value="BH2638-like_sf"/>
</dbReference>
<dbReference type="InterPro" id="IPR007920">
    <property type="entry name" value="UPF0223"/>
</dbReference>
<sequence>MEYQYPIDHTWSTDEIVDVIKFYECIENAYEKGMDRDVLLNVYRRFKEIVTSKAQEKTLCGEFEEMSGYSAYRTIQKVKDAASGDRIRMRK</sequence>